<evidence type="ECO:0000313" key="5">
    <source>
        <dbReference type="EMBL" id="GMN32139.1"/>
    </source>
</evidence>
<feature type="compositionally biased region" description="Low complexity" evidence="2">
    <location>
        <begin position="94"/>
        <end position="119"/>
    </location>
</feature>
<evidence type="ECO:0000313" key="4">
    <source>
        <dbReference type="EMBL" id="GMN32122.1"/>
    </source>
</evidence>
<keyword evidence="7" id="KW-1185">Reference proteome</keyword>
<gene>
    <name evidence="3" type="ORF">TIFTF001_048146</name>
    <name evidence="4" type="ORF">TIFTF001_048150</name>
    <name evidence="5" type="ORF">TIFTF001_048156</name>
    <name evidence="6" type="ORF">TIFTF001_048160</name>
</gene>
<evidence type="ECO:0000313" key="3">
    <source>
        <dbReference type="EMBL" id="GMN32081.1"/>
    </source>
</evidence>
<dbReference type="EMBL" id="BTGU01005913">
    <property type="protein sequence ID" value="GMN32174.1"/>
    <property type="molecule type" value="Genomic_DNA"/>
</dbReference>
<proteinExistence type="predicted"/>
<accession>A0AA88DAR8</accession>
<evidence type="ECO:0000256" key="2">
    <source>
        <dbReference type="SAM" id="MobiDB-lite"/>
    </source>
</evidence>
<evidence type="ECO:0000313" key="7">
    <source>
        <dbReference type="Proteomes" id="UP001187192"/>
    </source>
</evidence>
<dbReference type="EMBL" id="BTGU01005912">
    <property type="protein sequence ID" value="GMN32139.1"/>
    <property type="molecule type" value="Genomic_DNA"/>
</dbReference>
<comment type="caution">
    <text evidence="5">The sequence shown here is derived from an EMBL/GenBank/DDBJ whole genome shotgun (WGS) entry which is preliminary data.</text>
</comment>
<dbReference type="EMBL" id="BTGU01005910">
    <property type="protein sequence ID" value="GMN32081.1"/>
    <property type="molecule type" value="Genomic_DNA"/>
</dbReference>
<dbReference type="AlphaFoldDB" id="A0AA88DAR8"/>
<dbReference type="EMBL" id="BTGU01005911">
    <property type="protein sequence ID" value="GMN32122.1"/>
    <property type="molecule type" value="Genomic_DNA"/>
</dbReference>
<feature type="coiled-coil region" evidence="1">
    <location>
        <begin position="245"/>
        <end position="272"/>
    </location>
</feature>
<evidence type="ECO:0000313" key="6">
    <source>
        <dbReference type="EMBL" id="GMN32174.1"/>
    </source>
</evidence>
<organism evidence="5 7">
    <name type="scientific">Ficus carica</name>
    <name type="common">Common fig</name>
    <dbReference type="NCBI Taxonomy" id="3494"/>
    <lineage>
        <taxon>Eukaryota</taxon>
        <taxon>Viridiplantae</taxon>
        <taxon>Streptophyta</taxon>
        <taxon>Embryophyta</taxon>
        <taxon>Tracheophyta</taxon>
        <taxon>Spermatophyta</taxon>
        <taxon>Magnoliopsida</taxon>
        <taxon>eudicotyledons</taxon>
        <taxon>Gunneridae</taxon>
        <taxon>Pentapetalae</taxon>
        <taxon>rosids</taxon>
        <taxon>fabids</taxon>
        <taxon>Rosales</taxon>
        <taxon>Moraceae</taxon>
        <taxon>Ficeae</taxon>
        <taxon>Ficus</taxon>
    </lineage>
</organism>
<dbReference type="Proteomes" id="UP001187192">
    <property type="component" value="Unassembled WGS sequence"/>
</dbReference>
<keyword evidence="1" id="KW-0175">Coiled coil</keyword>
<protein>
    <submittedName>
        <fullName evidence="5">Uncharacterized protein</fullName>
    </submittedName>
</protein>
<evidence type="ECO:0000256" key="1">
    <source>
        <dbReference type="SAM" id="Coils"/>
    </source>
</evidence>
<feature type="compositionally biased region" description="Basic and acidic residues" evidence="2">
    <location>
        <begin position="53"/>
        <end position="64"/>
    </location>
</feature>
<feature type="region of interest" description="Disordered" evidence="2">
    <location>
        <begin position="45"/>
        <end position="164"/>
    </location>
</feature>
<reference evidence="5" key="1">
    <citation type="submission" date="2023-07" db="EMBL/GenBank/DDBJ databases">
        <title>draft genome sequence of fig (Ficus carica).</title>
        <authorList>
            <person name="Takahashi T."/>
            <person name="Nishimura K."/>
        </authorList>
    </citation>
    <scope>NUCLEOTIDE SEQUENCE</scope>
</reference>
<feature type="compositionally biased region" description="Basic and acidic residues" evidence="2">
    <location>
        <begin position="120"/>
        <end position="136"/>
    </location>
</feature>
<name>A0AA88DAR8_FICCA</name>
<sequence>MVHDQQFGDLSPGTWGPQVADEDLDLVIWGLFPARGLRIKEPMVDCQSRGTKRPNEEERRDRLQKMARLGKGKGKAGTSAEAPPSRGVMPPTVPFTDVAVPPAAPASQVAMPQAAQAPRSSDRSESRSSRPREDRPIVAAPTPRSHREDLRPQDVPTSGDELATQKSAHRALVFKFGEKLTLEVAGSSKRSDPVAAFSDCADKLIELSCNAWPSRSSRLLPYLINFCWQGLCLAFSGSAAVRGYANRMTDEVKSAEAEARSARQAEKDAKAAWDAAREAQKKVEVRAKSAEDRAMSAEEWARIAEKDLSNVEIARCGMEEALRKAESDLAFARVEHDRYIKVALPSALEEARAQAVEDFL</sequence>